<sequence>MTGWVRLWHDMPTDPKWRTIARKSGQRIGDVIAVFTFLMVAASSNESARGTIAGFDPEDVAGALDLDTADIEAIVKAMQGKVLDGDRLANWDKRQPKREDATAAKRKAEWKERQGKAAERAGTHQNALEHEGTADTDTDTDTDTSGAPNTLGDAASATLKKEYAFKGNYIRLTAPDLERWTKAYHAIPDIRAELTSLDTWLHNQSEAKRRSWFQLASSCLNRKHQEVLASRAAGVAGSPSSMVDAVLKQKRQRQVSERELAAP</sequence>
<evidence type="ECO:0000313" key="2">
    <source>
        <dbReference type="EMBL" id="RVU04115.1"/>
    </source>
</evidence>
<comment type="caution">
    <text evidence="2">The sequence shown here is derived from an EMBL/GenBank/DDBJ whole genome shotgun (WGS) entry which is preliminary data.</text>
</comment>
<dbReference type="OrthoDB" id="7211084at2"/>
<gene>
    <name evidence="2" type="ORF">EOE18_13165</name>
</gene>
<protein>
    <recommendedName>
        <fullName evidence="4">DUF1376 domain-containing protein</fullName>
    </recommendedName>
</protein>
<dbReference type="AlphaFoldDB" id="A0A437N2N7"/>
<dbReference type="RefSeq" id="WP_127710248.1">
    <property type="nucleotide sequence ID" value="NZ_SACO01000010.1"/>
</dbReference>
<keyword evidence="3" id="KW-1185">Reference proteome</keyword>
<proteinExistence type="predicted"/>
<name>A0A437N2N7_9SPHN</name>
<dbReference type="EMBL" id="SACO01000010">
    <property type="protein sequence ID" value="RVU04115.1"/>
    <property type="molecule type" value="Genomic_DNA"/>
</dbReference>
<evidence type="ECO:0008006" key="4">
    <source>
        <dbReference type="Google" id="ProtNLM"/>
    </source>
</evidence>
<evidence type="ECO:0000313" key="3">
    <source>
        <dbReference type="Proteomes" id="UP000282837"/>
    </source>
</evidence>
<reference evidence="2 3" key="1">
    <citation type="submission" date="2019-01" db="EMBL/GenBank/DDBJ databases">
        <authorList>
            <person name="Chen W.-M."/>
        </authorList>
    </citation>
    <scope>NUCLEOTIDE SEQUENCE [LARGE SCALE GENOMIC DNA]</scope>
    <source>
        <strain evidence="2 3">FSY-9</strain>
    </source>
</reference>
<evidence type="ECO:0000256" key="1">
    <source>
        <dbReference type="SAM" id="MobiDB-lite"/>
    </source>
</evidence>
<feature type="compositionally biased region" description="Basic and acidic residues" evidence="1">
    <location>
        <begin position="93"/>
        <end position="133"/>
    </location>
</feature>
<organism evidence="2 3">
    <name type="scientific">Novosphingobium umbonatum</name>
    <dbReference type="NCBI Taxonomy" id="1908524"/>
    <lineage>
        <taxon>Bacteria</taxon>
        <taxon>Pseudomonadati</taxon>
        <taxon>Pseudomonadota</taxon>
        <taxon>Alphaproteobacteria</taxon>
        <taxon>Sphingomonadales</taxon>
        <taxon>Sphingomonadaceae</taxon>
        <taxon>Novosphingobium</taxon>
    </lineage>
</organism>
<dbReference type="Proteomes" id="UP000282837">
    <property type="component" value="Unassembled WGS sequence"/>
</dbReference>
<accession>A0A437N2N7</accession>
<feature type="region of interest" description="Disordered" evidence="1">
    <location>
        <begin position="93"/>
        <end position="153"/>
    </location>
</feature>